<name>A0AB39BHG9_9MICO</name>
<dbReference type="Gene3D" id="1.50.10.10">
    <property type="match status" value="1"/>
</dbReference>
<organism evidence="1">
    <name type="scientific">Herbiconiux sp. A18JL235</name>
    <dbReference type="NCBI Taxonomy" id="3152363"/>
    <lineage>
        <taxon>Bacteria</taxon>
        <taxon>Bacillati</taxon>
        <taxon>Actinomycetota</taxon>
        <taxon>Actinomycetes</taxon>
        <taxon>Micrococcales</taxon>
        <taxon>Microbacteriaceae</taxon>
        <taxon>Herbiconiux</taxon>
    </lineage>
</organism>
<sequence length="846" mass="92800">MGVMLSVAGSIGEVVRADGADAVEISPGTWQVTWVEDDPEILTFDYAAHTLTIRPSDLRAGIPIVVRGVDVAIVSGADPTSFAEHRERVHGVRVDDSSSHREATFESAAASARSLQVPTWLGLGRNIELFAVGFRGIGATRQSELLWDWIAPQWHGEGVPMPEADDQPVRYQYMVGRGISTQHVIRRSLQDGCLPILHAEIEDGPLTYRIIQFVGPLIGSAAEVEGTPSLVADTHSFGATLTDEQRDHARRLEAGRAAKDALVCHTRIEVTNPSATPRYAFLTLPVPFVGDSHFPVGHEFDAATGTAAYTSGRRYLAATVDGDPAGGPQISRLLYPGESMTVEMWIPHEPLGVEDAELLCALSSDLMRSDVIEHWRAALSQNAEFDLPDRRLTDMVRAGFAHLDLITYGDSGGALAATVGLYAPIGSESSPIILTFDSLNRPDLAERSLQYFLDKQRPDGSIQNFNGYMLETQAVLWTLGEHYRYVCDDRWAEQIAPGVIRAVDFLRRWREDSSSSQGGLLTGKTADPDDETGSFMLNGLAAAALVRAAELIQTCDPERSASWRGEAEALVADVLAALHDAVAASPLVPVADGLWTKSVPPWPGYPGVLALNPLQNEWYSHGSVSLRDSLLGPLWLAFYEVLDVDDPLVTDMLRYQADILFHENLAFSQPYYSPHPRLHLLRGEREQFLQAYFTGIAGLADRETYSFWEHLYGLSPHKTHEEAWFLMQTRWMLYLEDGDVLRLLAGIPSSWLEPSQHIGLHRVSSHFGVFDFDLTVDERGEVIEVSWLFASPDRAPSELRISLPGVGEALVDGVAGGHFDPLDQTLVVRLSGGATRGKLLLPPAKS</sequence>
<protein>
    <submittedName>
        <fullName evidence="1">Uncharacterized protein</fullName>
    </submittedName>
</protein>
<dbReference type="GO" id="GO:0005975">
    <property type="term" value="P:carbohydrate metabolic process"/>
    <property type="evidence" value="ECO:0007669"/>
    <property type="project" value="InterPro"/>
</dbReference>
<evidence type="ECO:0000313" key="1">
    <source>
        <dbReference type="EMBL" id="XDI05835.1"/>
    </source>
</evidence>
<dbReference type="EMBL" id="CP162511">
    <property type="protein sequence ID" value="XDI05835.1"/>
    <property type="molecule type" value="Genomic_DNA"/>
</dbReference>
<dbReference type="InterPro" id="IPR008928">
    <property type="entry name" value="6-hairpin_glycosidase_sf"/>
</dbReference>
<gene>
    <name evidence="1" type="ORF">ABFY20_01710</name>
</gene>
<accession>A0AB39BHG9</accession>
<dbReference type="RefSeq" id="WP_368498224.1">
    <property type="nucleotide sequence ID" value="NZ_CP162511.1"/>
</dbReference>
<dbReference type="InterPro" id="IPR012341">
    <property type="entry name" value="6hp_glycosidase-like_sf"/>
</dbReference>
<reference evidence="1" key="1">
    <citation type="submission" date="2024-05" db="EMBL/GenBank/DDBJ databases">
        <title>Herbiconiux sp. A18JL235.</title>
        <authorList>
            <person name="Zhang G."/>
        </authorList>
    </citation>
    <scope>NUCLEOTIDE SEQUENCE</scope>
    <source>
        <strain evidence="1">A18JL235</strain>
    </source>
</reference>
<dbReference type="AlphaFoldDB" id="A0AB39BHG9"/>
<proteinExistence type="predicted"/>
<dbReference type="SUPFAM" id="SSF48208">
    <property type="entry name" value="Six-hairpin glycosidases"/>
    <property type="match status" value="1"/>
</dbReference>